<gene>
    <name evidence="3" type="ORF">MFLAVUS_005192</name>
</gene>
<feature type="coiled-coil region" evidence="1">
    <location>
        <begin position="148"/>
        <end position="175"/>
    </location>
</feature>
<comment type="caution">
    <text evidence="3">The sequence shown here is derived from an EMBL/GenBank/DDBJ whole genome shotgun (WGS) entry which is preliminary data.</text>
</comment>
<feature type="coiled-coil region" evidence="1">
    <location>
        <begin position="233"/>
        <end position="296"/>
    </location>
</feature>
<proteinExistence type="predicted"/>
<feature type="region of interest" description="Disordered" evidence="2">
    <location>
        <begin position="550"/>
        <end position="620"/>
    </location>
</feature>
<keyword evidence="4" id="KW-1185">Reference proteome</keyword>
<keyword evidence="1" id="KW-0175">Coiled coil</keyword>
<feature type="region of interest" description="Disordered" evidence="2">
    <location>
        <begin position="465"/>
        <end position="496"/>
    </location>
</feature>
<evidence type="ECO:0000313" key="3">
    <source>
        <dbReference type="EMBL" id="GAA5811749.1"/>
    </source>
</evidence>
<evidence type="ECO:0000313" key="4">
    <source>
        <dbReference type="Proteomes" id="UP001473302"/>
    </source>
</evidence>
<name>A0ABP9YY16_9FUNG</name>
<dbReference type="InterPro" id="IPR007145">
    <property type="entry name" value="MAP65_Ase1_PRC1"/>
</dbReference>
<dbReference type="PANTHER" id="PTHR19321">
    <property type="entry name" value="PROTEIN REGULATOR OF CYTOKINESIS 1 PRC1-RELATED"/>
    <property type="match status" value="1"/>
</dbReference>
<feature type="compositionally biased region" description="Acidic residues" evidence="2">
    <location>
        <begin position="607"/>
        <end position="620"/>
    </location>
</feature>
<dbReference type="PANTHER" id="PTHR19321:SF41">
    <property type="entry name" value="FASCETTO-RELATED"/>
    <property type="match status" value="1"/>
</dbReference>
<feature type="coiled-coil region" evidence="1">
    <location>
        <begin position="92"/>
        <end position="119"/>
    </location>
</feature>
<sequence>MTSMNEITAELEAQLKQLSIVFDEIGYTNETKQEKTANILESVILFVQEKVKNNVMEKEQIIKQAETTQKAILSFKKLMGEFASNKAVLDPSKSLLDNLKELQQEKIKVEQKYNQLLSHVKELYLQLEEFKAAMGDFVDTSMLMSKEVDVSSLAVNALEEEIQRCEIEYVNRKESVEDGVQQITSLLMLLGVHPTSQDKLIYSYYHETDPSNKMDLCNQLVSQDNLRYMGTRIEQLEGSKQQIEARKNEIVQNLKHLWNRLRVDSQKCEEFLMQNRGLTQRELEQYEKELSRLTILKQERIGDFILTARDDLKGLWKQLYYSENQMKQFKAAYVDELTEAVLEEHENEISRLQLETEDSKYILERIEKHMKLKSEVEDFEATTSDPNRLFGKGQRDPGRLLREEKFRKRISRELPKVTKELEGSLLEYEALKGHPFLVYGKSYFDVIYEQGLAIEENKVVNNSRNLSLHDPLPTGPPRTPKRGIETRQPMTSPRVAKTAKRIFNTPQPARVKSFSFTELASNKIDISASILHQVREKNIKQRKQKVITRGHIFDDDDDDDEEEDEDEDKKDENTAPLLVKRNPRKRAHVIGTQSESDDGLDLGIFDDGPDLSDMSDIDDA</sequence>
<protein>
    <recommendedName>
        <fullName evidence="5">Protein regulator of cytokinesis 1</fullName>
    </recommendedName>
</protein>
<evidence type="ECO:0000256" key="1">
    <source>
        <dbReference type="SAM" id="Coils"/>
    </source>
</evidence>
<dbReference type="Gene3D" id="1.20.58.1520">
    <property type="match status" value="1"/>
</dbReference>
<evidence type="ECO:0008006" key="5">
    <source>
        <dbReference type="Google" id="ProtNLM"/>
    </source>
</evidence>
<feature type="compositionally biased region" description="Acidic residues" evidence="2">
    <location>
        <begin position="554"/>
        <end position="569"/>
    </location>
</feature>
<dbReference type="EMBL" id="BAABUK010000011">
    <property type="protein sequence ID" value="GAA5811749.1"/>
    <property type="molecule type" value="Genomic_DNA"/>
</dbReference>
<organism evidence="3 4">
    <name type="scientific">Mucor flavus</name>
    <dbReference type="NCBI Taxonomy" id="439312"/>
    <lineage>
        <taxon>Eukaryota</taxon>
        <taxon>Fungi</taxon>
        <taxon>Fungi incertae sedis</taxon>
        <taxon>Mucoromycota</taxon>
        <taxon>Mucoromycotina</taxon>
        <taxon>Mucoromycetes</taxon>
        <taxon>Mucorales</taxon>
        <taxon>Mucorineae</taxon>
        <taxon>Mucoraceae</taxon>
        <taxon>Mucor</taxon>
    </lineage>
</organism>
<reference evidence="3 4" key="1">
    <citation type="submission" date="2024-04" db="EMBL/GenBank/DDBJ databases">
        <title>genome sequences of Mucor flavus KT1a and Helicostylum pulchrum KT1b strains isolated from the surface of a dry-aged beef.</title>
        <authorList>
            <person name="Toyotome T."/>
            <person name="Hosono M."/>
            <person name="Torimaru M."/>
            <person name="Fukuda K."/>
            <person name="Mikami N."/>
        </authorList>
    </citation>
    <scope>NUCLEOTIDE SEQUENCE [LARGE SCALE GENOMIC DNA]</scope>
    <source>
        <strain evidence="3 4">KT1a</strain>
    </source>
</reference>
<accession>A0ABP9YY16</accession>
<dbReference type="Proteomes" id="UP001473302">
    <property type="component" value="Unassembled WGS sequence"/>
</dbReference>
<evidence type="ECO:0000256" key="2">
    <source>
        <dbReference type="SAM" id="MobiDB-lite"/>
    </source>
</evidence>
<dbReference type="Pfam" id="PF03999">
    <property type="entry name" value="MAP65_ASE1"/>
    <property type="match status" value="1"/>
</dbReference>